<feature type="region of interest" description="Disordered" evidence="1">
    <location>
        <begin position="121"/>
        <end position="142"/>
    </location>
</feature>
<gene>
    <name evidence="2" type="ORF">CM83_103796</name>
</gene>
<sequence length="165" mass="18194">QTETQTETEAETETETETKTKTKTVKGHTEIDTVIHTSPLLLSQQHTIDNQQQYLSPTAEYVDSYSTPPPYITISASYVSSGDGEDETLQNRDHYHYNKLSSTPSTIRQSTTTVHCDCNADNDDSTTNTSNNGNNNVTNTTNVNNITNTTNLNHITNTTSNSDSV</sequence>
<proteinExistence type="predicted"/>
<feature type="compositionally biased region" description="Acidic residues" evidence="1">
    <location>
        <begin position="1"/>
        <end position="15"/>
    </location>
</feature>
<accession>A0A0A9X713</accession>
<dbReference type="EMBL" id="GBHO01027820">
    <property type="protein sequence ID" value="JAG15784.1"/>
    <property type="molecule type" value="Transcribed_RNA"/>
</dbReference>
<protein>
    <submittedName>
        <fullName evidence="2">Uncharacterized protein</fullName>
    </submittedName>
</protein>
<feature type="region of interest" description="Disordered" evidence="1">
    <location>
        <begin position="1"/>
        <end position="25"/>
    </location>
</feature>
<evidence type="ECO:0000313" key="2">
    <source>
        <dbReference type="EMBL" id="JAG15784.1"/>
    </source>
</evidence>
<evidence type="ECO:0000256" key="1">
    <source>
        <dbReference type="SAM" id="MobiDB-lite"/>
    </source>
</evidence>
<feature type="compositionally biased region" description="Low complexity" evidence="1">
    <location>
        <begin position="125"/>
        <end position="142"/>
    </location>
</feature>
<dbReference type="AlphaFoldDB" id="A0A0A9X713"/>
<reference evidence="2" key="1">
    <citation type="journal article" date="2014" name="PLoS ONE">
        <title>Transcriptome-Based Identification of ABC Transporters in the Western Tarnished Plant Bug Lygus hesperus.</title>
        <authorList>
            <person name="Hull J.J."/>
            <person name="Chaney K."/>
            <person name="Geib S.M."/>
            <person name="Fabrick J.A."/>
            <person name="Brent C.S."/>
            <person name="Walsh D."/>
            <person name="Lavine L.C."/>
        </authorList>
    </citation>
    <scope>NUCLEOTIDE SEQUENCE</scope>
</reference>
<feature type="non-terminal residue" evidence="2">
    <location>
        <position position="1"/>
    </location>
</feature>
<organism evidence="2">
    <name type="scientific">Lygus hesperus</name>
    <name type="common">Western plant bug</name>
    <dbReference type="NCBI Taxonomy" id="30085"/>
    <lineage>
        <taxon>Eukaryota</taxon>
        <taxon>Metazoa</taxon>
        <taxon>Ecdysozoa</taxon>
        <taxon>Arthropoda</taxon>
        <taxon>Hexapoda</taxon>
        <taxon>Insecta</taxon>
        <taxon>Pterygota</taxon>
        <taxon>Neoptera</taxon>
        <taxon>Paraneoptera</taxon>
        <taxon>Hemiptera</taxon>
        <taxon>Heteroptera</taxon>
        <taxon>Panheteroptera</taxon>
        <taxon>Cimicomorpha</taxon>
        <taxon>Miridae</taxon>
        <taxon>Mirini</taxon>
        <taxon>Lygus</taxon>
    </lineage>
</organism>
<name>A0A0A9X713_LYGHE</name>
<reference evidence="2" key="2">
    <citation type="submission" date="2014-07" db="EMBL/GenBank/DDBJ databases">
        <authorList>
            <person name="Hull J."/>
        </authorList>
    </citation>
    <scope>NUCLEOTIDE SEQUENCE</scope>
</reference>